<evidence type="ECO:0000256" key="1">
    <source>
        <dbReference type="SAM" id="MobiDB-lite"/>
    </source>
</evidence>
<feature type="region of interest" description="Disordered" evidence="1">
    <location>
        <begin position="41"/>
        <end position="64"/>
    </location>
</feature>
<proteinExistence type="predicted"/>
<dbReference type="AlphaFoldDB" id="A0A0K2VGW3"/>
<accession>A0A0K2VGW3</accession>
<name>A0A0K2VGW3_LEPSM</name>
<protein>
    <submittedName>
        <fullName evidence="2">Uncharacterized protein</fullName>
    </submittedName>
</protein>
<feature type="non-terminal residue" evidence="2">
    <location>
        <position position="1"/>
    </location>
</feature>
<dbReference type="EMBL" id="HACA01031840">
    <property type="protein sequence ID" value="CDW49201.1"/>
    <property type="molecule type" value="Transcribed_RNA"/>
</dbReference>
<reference evidence="2" key="1">
    <citation type="submission" date="2014-05" db="EMBL/GenBank/DDBJ databases">
        <authorList>
            <person name="Chronopoulou M."/>
        </authorList>
    </citation>
    <scope>NUCLEOTIDE SEQUENCE</scope>
    <source>
        <tissue evidence="2">Whole organism</tissue>
    </source>
</reference>
<evidence type="ECO:0000313" key="2">
    <source>
        <dbReference type="EMBL" id="CDW49201.1"/>
    </source>
</evidence>
<organism evidence="2">
    <name type="scientific">Lepeophtheirus salmonis</name>
    <name type="common">Salmon louse</name>
    <name type="synonym">Caligus salmonis</name>
    <dbReference type="NCBI Taxonomy" id="72036"/>
    <lineage>
        <taxon>Eukaryota</taxon>
        <taxon>Metazoa</taxon>
        <taxon>Ecdysozoa</taxon>
        <taxon>Arthropoda</taxon>
        <taxon>Crustacea</taxon>
        <taxon>Multicrustacea</taxon>
        <taxon>Hexanauplia</taxon>
        <taxon>Copepoda</taxon>
        <taxon>Siphonostomatoida</taxon>
        <taxon>Caligidae</taxon>
        <taxon>Lepeophtheirus</taxon>
    </lineage>
</organism>
<sequence length="64" mass="7517">LLKNYKNDKLLLLCNWPMLCLDEGEETQSIYRWRDLGRPREVRSKNKGKNNGEGNTNTLQPKII</sequence>